<dbReference type="eggNOG" id="COG0824">
    <property type="taxonomic scope" value="Bacteria"/>
</dbReference>
<evidence type="ECO:0000313" key="1">
    <source>
        <dbReference type="EMBL" id="SCE92232.1"/>
    </source>
</evidence>
<dbReference type="Gene3D" id="3.10.129.10">
    <property type="entry name" value="Hotdog Thioesterase"/>
    <property type="match status" value="1"/>
</dbReference>
<reference evidence="2" key="1">
    <citation type="submission" date="2016-06" db="EMBL/GenBank/DDBJ databases">
        <authorList>
            <person name="Varghese N."/>
            <person name="Submissions Spin"/>
        </authorList>
    </citation>
    <scope>NUCLEOTIDE SEQUENCE [LARGE SCALE GENOMIC DNA]</scope>
    <source>
        <strain evidence="2">DSM 45160</strain>
    </source>
</reference>
<keyword evidence="2" id="KW-1185">Reference proteome</keyword>
<gene>
    <name evidence="1" type="ORF">GA0070612_2211</name>
</gene>
<evidence type="ECO:0000313" key="2">
    <source>
        <dbReference type="Proteomes" id="UP000198224"/>
    </source>
</evidence>
<dbReference type="InterPro" id="IPR029069">
    <property type="entry name" value="HotDog_dom_sf"/>
</dbReference>
<evidence type="ECO:0008006" key="3">
    <source>
        <dbReference type="Google" id="ProtNLM"/>
    </source>
</evidence>
<dbReference type="EMBL" id="LT607409">
    <property type="protein sequence ID" value="SCE92232.1"/>
    <property type="molecule type" value="Genomic_DNA"/>
</dbReference>
<dbReference type="Proteomes" id="UP000198224">
    <property type="component" value="Chromosome I"/>
</dbReference>
<proteinExistence type="predicted"/>
<dbReference type="RefSeq" id="WP_088987817.1">
    <property type="nucleotide sequence ID" value="NZ_LT607409.1"/>
</dbReference>
<protein>
    <recommendedName>
        <fullName evidence="3">Acyl-CoA thioesterase</fullName>
    </recommendedName>
</protein>
<dbReference type="SUPFAM" id="SSF54637">
    <property type="entry name" value="Thioesterase/thiol ester dehydrase-isomerase"/>
    <property type="match status" value="1"/>
</dbReference>
<organism evidence="1 2">
    <name type="scientific">Micromonospora chokoriensis</name>
    <dbReference type="NCBI Taxonomy" id="356851"/>
    <lineage>
        <taxon>Bacteria</taxon>
        <taxon>Bacillati</taxon>
        <taxon>Actinomycetota</taxon>
        <taxon>Actinomycetes</taxon>
        <taxon>Micromonosporales</taxon>
        <taxon>Micromonosporaceae</taxon>
        <taxon>Micromonospora</taxon>
    </lineage>
</organism>
<accession>A0A1C4W7R1</accession>
<dbReference type="AlphaFoldDB" id="A0A1C4W7R1"/>
<sequence>MRIESRYNGPTGSGNGGWSAGVFAAAAGGTGPVEVTLRRPPPLETELRLVDGEVRDPAGELVAEVRRVDAVDAVVPPVDLETAVAAATRYPGLVEHPFPGCYVCGPQRADGLRIFPGRLPDGRTAAPFRAPEQVSEATVWAALDCPGGWTVLAPGRPYLLGRIAAVVAALPAPGDECVVTGALLGVDGRKATVHTSLYRPDGALLGAARATWIAR</sequence>
<name>A0A1C4W7R1_9ACTN</name>